<dbReference type="InterPro" id="IPR007504">
    <property type="entry name" value="H/ACA_rnp_Gar1/Naf1"/>
</dbReference>
<evidence type="ECO:0000256" key="6">
    <source>
        <dbReference type="ARBA" id="ARBA00023242"/>
    </source>
</evidence>
<protein>
    <recommendedName>
        <fullName evidence="7">H/ACA ribonucleoprotein complex subunit</fullName>
    </recommendedName>
</protein>
<evidence type="ECO:0000256" key="3">
    <source>
        <dbReference type="ARBA" id="ARBA00022552"/>
    </source>
</evidence>
<dbReference type="GO" id="GO:0003723">
    <property type="term" value="F:RNA binding"/>
    <property type="evidence" value="ECO:0007669"/>
    <property type="project" value="UniProtKB-KW"/>
</dbReference>
<dbReference type="Pfam" id="PF04410">
    <property type="entry name" value="Gar1"/>
    <property type="match status" value="1"/>
</dbReference>
<keyword evidence="3 7" id="KW-0698">rRNA processing</keyword>
<feature type="region of interest" description="Disordered" evidence="8">
    <location>
        <begin position="1"/>
        <end position="41"/>
    </location>
</feature>
<dbReference type="GO" id="GO:0000493">
    <property type="term" value="P:box H/ACA snoRNP assembly"/>
    <property type="evidence" value="ECO:0007669"/>
    <property type="project" value="InterPro"/>
</dbReference>
<dbReference type="InterPro" id="IPR040309">
    <property type="entry name" value="Naf1"/>
</dbReference>
<keyword evidence="6 7" id="KW-0539">Nucleus</keyword>
<evidence type="ECO:0000256" key="2">
    <source>
        <dbReference type="ARBA" id="ARBA00022517"/>
    </source>
</evidence>
<comment type="caution">
    <text evidence="9">The sequence shown here is derived from an EMBL/GenBank/DDBJ whole genome shotgun (WGS) entry which is preliminary data.</text>
</comment>
<sequence length="312" mass="35287">MELAAKEKEITDLLDSSDSSDSSSDSSFDSSSIDSYDDSSELSTDEEILEAELMDPHQHERNMILMERIINSEIHDDYCGLLPLRTKNEIIDLIIPKPEIELKPDTNLKLIGTILHIVENYVVIKSINSGENQILDSDTVLLLEGPEVFGTIFETIGPVSQPLYVVRFNNENEFNKEKTVKGANVYAADGYIHYAFPDQIRQFKGCDASNIHDEEVDENDRDFSDDEQEIWHKKILREHVELENPKQIGKRVFRGDANSANFVTNRANNNTRGRSNNRGGRGAGLRQQPQCPDDPFGYNILPRPKNLLPPPS</sequence>
<organism evidence="9 10">
    <name type="scientific">Gigaspora margarita</name>
    <dbReference type="NCBI Taxonomy" id="4874"/>
    <lineage>
        <taxon>Eukaryota</taxon>
        <taxon>Fungi</taxon>
        <taxon>Fungi incertae sedis</taxon>
        <taxon>Mucoromycota</taxon>
        <taxon>Glomeromycotina</taxon>
        <taxon>Glomeromycetes</taxon>
        <taxon>Diversisporales</taxon>
        <taxon>Gigasporaceae</taxon>
        <taxon>Gigaspora</taxon>
    </lineage>
</organism>
<keyword evidence="5 7" id="KW-0694">RNA-binding</keyword>
<dbReference type="AlphaFoldDB" id="A0A8H4ACW1"/>
<evidence type="ECO:0000313" key="9">
    <source>
        <dbReference type="EMBL" id="KAF0480563.1"/>
    </source>
</evidence>
<name>A0A8H4ACW1_GIGMA</name>
<comment type="function">
    <text evidence="7">Required for ribosome biogenesis. Part of a complex which catalyzes pseudouridylation of rRNA. This involves the isomerization of uridine such that the ribose is subsequently attached to C5, instead of the normal N1. Pseudouridine ("psi") residues may serve to stabilize the conformation of rRNAs.</text>
</comment>
<dbReference type="GO" id="GO:0005732">
    <property type="term" value="C:sno(s)RNA-containing ribonucleoprotein complex"/>
    <property type="evidence" value="ECO:0007669"/>
    <property type="project" value="InterPro"/>
</dbReference>
<keyword evidence="4" id="KW-0597">Phosphoprotein</keyword>
<comment type="similarity">
    <text evidence="1">Belongs to the NAF1 family.</text>
</comment>
<dbReference type="Proteomes" id="UP000439903">
    <property type="component" value="Unassembled WGS sequence"/>
</dbReference>
<keyword evidence="10" id="KW-1185">Reference proteome</keyword>
<dbReference type="InterPro" id="IPR009000">
    <property type="entry name" value="Transl_B-barrel_sf"/>
</dbReference>
<keyword evidence="7" id="KW-0687">Ribonucleoprotein</keyword>
<dbReference type="OrthoDB" id="21550at2759"/>
<feature type="region of interest" description="Disordered" evidence="8">
    <location>
        <begin position="259"/>
        <end position="312"/>
    </location>
</feature>
<feature type="compositionally biased region" description="Basic and acidic residues" evidence="8">
    <location>
        <begin position="1"/>
        <end position="11"/>
    </location>
</feature>
<evidence type="ECO:0000256" key="7">
    <source>
        <dbReference type="RuleBase" id="RU364004"/>
    </source>
</evidence>
<dbReference type="PANTHER" id="PTHR31633:SF1">
    <property type="entry name" value="H_ACA RIBONUCLEOPROTEIN COMPLEX NON-CORE SUBUNIT NAF1"/>
    <property type="match status" value="1"/>
</dbReference>
<comment type="similarity">
    <text evidence="7">Belongs to the GAR1 family.</text>
</comment>
<evidence type="ECO:0000256" key="4">
    <source>
        <dbReference type="ARBA" id="ARBA00022553"/>
    </source>
</evidence>
<comment type="subunit">
    <text evidence="7">Component of the small nucleolar ribonucleoprotein particles containing H/ACA-type snoRNAs (H/ACA snoRNPs).</text>
</comment>
<dbReference type="GO" id="GO:0001522">
    <property type="term" value="P:pseudouridine synthesis"/>
    <property type="evidence" value="ECO:0007669"/>
    <property type="project" value="InterPro"/>
</dbReference>
<dbReference type="PANTHER" id="PTHR31633">
    <property type="entry name" value="H/ACA RIBONUCLEOPROTEIN COMPLEX NON-CORE SUBUNIT NAF1"/>
    <property type="match status" value="1"/>
</dbReference>
<dbReference type="GO" id="GO:0006364">
    <property type="term" value="P:rRNA processing"/>
    <property type="evidence" value="ECO:0007669"/>
    <property type="project" value="UniProtKB-KW"/>
</dbReference>
<accession>A0A8H4ACW1</accession>
<dbReference type="GO" id="GO:0005730">
    <property type="term" value="C:nucleolus"/>
    <property type="evidence" value="ECO:0007669"/>
    <property type="project" value="UniProtKB-SubCell"/>
</dbReference>
<feature type="compositionally biased region" description="Low complexity" evidence="8">
    <location>
        <begin position="13"/>
        <end position="34"/>
    </location>
</feature>
<reference evidence="9 10" key="1">
    <citation type="journal article" date="2019" name="Environ. Microbiol.">
        <title>At the nexus of three kingdoms: the genome of the mycorrhizal fungus Gigaspora margarita provides insights into plant, endobacterial and fungal interactions.</title>
        <authorList>
            <person name="Venice F."/>
            <person name="Ghignone S."/>
            <person name="Salvioli di Fossalunga A."/>
            <person name="Amselem J."/>
            <person name="Novero M."/>
            <person name="Xianan X."/>
            <person name="Sedzielewska Toro K."/>
            <person name="Morin E."/>
            <person name="Lipzen A."/>
            <person name="Grigoriev I.V."/>
            <person name="Henrissat B."/>
            <person name="Martin F.M."/>
            <person name="Bonfante P."/>
        </authorList>
    </citation>
    <scope>NUCLEOTIDE SEQUENCE [LARGE SCALE GENOMIC DNA]</scope>
    <source>
        <strain evidence="9 10">BEG34</strain>
    </source>
</reference>
<dbReference type="Gene3D" id="2.40.10.230">
    <property type="entry name" value="Probable tRNA pseudouridine synthase domain"/>
    <property type="match status" value="1"/>
</dbReference>
<dbReference type="InterPro" id="IPR038664">
    <property type="entry name" value="Gar1/Naf1_Cbf5-bd_sf"/>
</dbReference>
<dbReference type="EMBL" id="WTPW01000781">
    <property type="protein sequence ID" value="KAF0480563.1"/>
    <property type="molecule type" value="Genomic_DNA"/>
</dbReference>
<evidence type="ECO:0000313" key="10">
    <source>
        <dbReference type="Proteomes" id="UP000439903"/>
    </source>
</evidence>
<evidence type="ECO:0000256" key="8">
    <source>
        <dbReference type="SAM" id="MobiDB-lite"/>
    </source>
</evidence>
<keyword evidence="2 7" id="KW-0690">Ribosome biogenesis</keyword>
<dbReference type="SUPFAM" id="SSF50447">
    <property type="entry name" value="Translation proteins"/>
    <property type="match status" value="1"/>
</dbReference>
<feature type="compositionally biased region" description="Low complexity" evidence="8">
    <location>
        <begin position="264"/>
        <end position="278"/>
    </location>
</feature>
<proteinExistence type="inferred from homology"/>
<evidence type="ECO:0000256" key="5">
    <source>
        <dbReference type="ARBA" id="ARBA00022884"/>
    </source>
</evidence>
<gene>
    <name evidence="9" type="ORF">F8M41_023731</name>
</gene>
<evidence type="ECO:0000256" key="1">
    <source>
        <dbReference type="ARBA" id="ARBA00009801"/>
    </source>
</evidence>
<comment type="subcellular location">
    <subcellularLocation>
        <location evidence="7">Nucleus</location>
        <location evidence="7">Nucleolus</location>
    </subcellularLocation>
</comment>